<keyword evidence="2" id="KW-0964">Secreted</keyword>
<dbReference type="InterPro" id="IPR011049">
    <property type="entry name" value="Serralysin-like_metalloprot_C"/>
</dbReference>
<dbReference type="PRINTS" id="PR00313">
    <property type="entry name" value="CABNDNGRPT"/>
</dbReference>
<dbReference type="RefSeq" id="WP_177158114.1">
    <property type="nucleotide sequence ID" value="NZ_JABCJE010000006.1"/>
</dbReference>
<evidence type="ECO:0000256" key="1">
    <source>
        <dbReference type="ARBA" id="ARBA00004613"/>
    </source>
</evidence>
<comment type="caution">
    <text evidence="4">The sequence shown here is derived from an EMBL/GenBank/DDBJ whole genome shotgun (WGS) entry which is preliminary data.</text>
</comment>
<evidence type="ECO:0000313" key="4">
    <source>
        <dbReference type="EMBL" id="NVO24376.1"/>
    </source>
</evidence>
<dbReference type="AlphaFoldDB" id="A0A850Q5I0"/>
<protein>
    <submittedName>
        <fullName evidence="4">Calcium-binding protein</fullName>
    </submittedName>
</protein>
<evidence type="ECO:0000313" key="5">
    <source>
        <dbReference type="Proteomes" id="UP000592216"/>
    </source>
</evidence>
<gene>
    <name evidence="4" type="ORF">HJ536_13500</name>
</gene>
<dbReference type="Proteomes" id="UP000592216">
    <property type="component" value="Unassembled WGS sequence"/>
</dbReference>
<dbReference type="PANTHER" id="PTHR38340:SF1">
    <property type="entry name" value="S-LAYER PROTEIN"/>
    <property type="match status" value="1"/>
</dbReference>
<feature type="region of interest" description="Disordered" evidence="3">
    <location>
        <begin position="240"/>
        <end position="268"/>
    </location>
</feature>
<evidence type="ECO:0000256" key="3">
    <source>
        <dbReference type="SAM" id="MobiDB-lite"/>
    </source>
</evidence>
<dbReference type="GO" id="GO:0005509">
    <property type="term" value="F:calcium ion binding"/>
    <property type="evidence" value="ECO:0007669"/>
    <property type="project" value="InterPro"/>
</dbReference>
<dbReference type="PROSITE" id="PS00330">
    <property type="entry name" value="HEMOLYSIN_CALCIUM"/>
    <property type="match status" value="4"/>
</dbReference>
<reference evidence="4 5" key="1">
    <citation type="submission" date="2020-04" db="EMBL/GenBank/DDBJ databases">
        <title>Donghicola sp., a member of the Rhodobacteraceae family isolated from mangrove forest in Thailand.</title>
        <authorList>
            <person name="Charoenyingcharoen P."/>
            <person name="Yukphan P."/>
        </authorList>
    </citation>
    <scope>NUCLEOTIDE SEQUENCE [LARGE SCALE GENOMIC DNA]</scope>
    <source>
        <strain evidence="4 5">B5-SW-15</strain>
    </source>
</reference>
<dbReference type="InterPro" id="IPR001343">
    <property type="entry name" value="Hemolysn_Ca-bd"/>
</dbReference>
<comment type="subcellular location">
    <subcellularLocation>
        <location evidence="1">Secreted</location>
    </subcellularLocation>
</comment>
<dbReference type="InterPro" id="IPR050557">
    <property type="entry name" value="RTX_toxin/Mannuronan_C5-epim"/>
</dbReference>
<dbReference type="SUPFAM" id="SSF51120">
    <property type="entry name" value="beta-Roll"/>
    <property type="match status" value="2"/>
</dbReference>
<proteinExistence type="predicted"/>
<dbReference type="InterPro" id="IPR018511">
    <property type="entry name" value="Hemolysin-typ_Ca-bd_CS"/>
</dbReference>
<evidence type="ECO:0000256" key="2">
    <source>
        <dbReference type="ARBA" id="ARBA00022525"/>
    </source>
</evidence>
<accession>A0A850Q5I0</accession>
<dbReference type="PANTHER" id="PTHR38340">
    <property type="entry name" value="S-LAYER PROTEIN"/>
    <property type="match status" value="1"/>
</dbReference>
<dbReference type="EMBL" id="JABCJE010000006">
    <property type="protein sequence ID" value="NVO24376.1"/>
    <property type="molecule type" value="Genomic_DNA"/>
</dbReference>
<dbReference type="GO" id="GO:0005576">
    <property type="term" value="C:extracellular region"/>
    <property type="evidence" value="ECO:0007669"/>
    <property type="project" value="UniProtKB-SubCell"/>
</dbReference>
<dbReference type="Gene3D" id="2.150.10.10">
    <property type="entry name" value="Serralysin-like metalloprotease, C-terminal"/>
    <property type="match status" value="2"/>
</dbReference>
<sequence>MIWEYNFNLFVGTWDLSGSLIAYESYAATVTLPDRVEALTFVPNRSTAGLLDFGFLATHADLGLPASVSTGDFFENLVINSVQQDLSHDPMALATVEWTNGYIFDLEAIYLEFEVDIGAPEGYRSTVLIDLTEYNPALTNSLDGFYQVQEYDEFLGVYSPYLPATGSYIALGDIGDFVYATQIQDPTAQGDLIRGTAENDYLTGQGARDTIHGKDGNDAINGNAGDDLLFGEAGNDDIRGGKGNDTINGGGGRDNLAGDDGNDKILGGSGSDSLAGGAGHDLIKGGGGNDFISDVFGNDTVYGNGGLDKIDVVWGDDLVFGGGGADKIWGSNGSDTLSGDGGNDTLFGGQDNDIIRGGKGADILVGDAGDDQLTGGSGADEFRYSVGHDVITDFSAEDKLRLTEAYWYNVERPRDLAQYAHQDGDDLILDFGKGNILELRGMTYEGLHDVILH</sequence>
<organism evidence="4 5">
    <name type="scientific">Donghicola mangrovi</name>
    <dbReference type="NCBI Taxonomy" id="2729614"/>
    <lineage>
        <taxon>Bacteria</taxon>
        <taxon>Pseudomonadati</taxon>
        <taxon>Pseudomonadota</taxon>
        <taxon>Alphaproteobacteria</taxon>
        <taxon>Rhodobacterales</taxon>
        <taxon>Roseobacteraceae</taxon>
        <taxon>Donghicola</taxon>
    </lineage>
</organism>
<dbReference type="Pfam" id="PF00353">
    <property type="entry name" value="HemolysinCabind"/>
    <property type="match status" value="4"/>
</dbReference>
<name>A0A850Q5I0_9RHOB</name>